<dbReference type="Proteomes" id="UP000887579">
    <property type="component" value="Unplaced"/>
</dbReference>
<evidence type="ECO:0000313" key="2">
    <source>
        <dbReference type="WBParaSite" id="ES5_v2.g15309.t1"/>
    </source>
</evidence>
<name>A0AC34FDE2_9BILA</name>
<sequence length="182" mass="21647">MISSGEITEEQFNTWLSQDYLFVIKYVHFTSFVLQNAPKQDFELLISGLSVLSDELKWFENKLNERNIKTDEIQPLMENINYQNWLNNFIETKPSSYLMMLTIFYGIELCYFKAWNAVKNEKYKEFANRWSSDEFGKYIDKLEVAIEKASAKASEEEKTEAVEQLNQIWEHEINFWNSCISK</sequence>
<protein>
    <submittedName>
        <fullName evidence="2">Thiaminase-2/PQQC domain-containing protein</fullName>
    </submittedName>
</protein>
<dbReference type="WBParaSite" id="ES5_v2.g15309.t1">
    <property type="protein sequence ID" value="ES5_v2.g15309.t1"/>
    <property type="gene ID" value="ES5_v2.g15309"/>
</dbReference>
<reference evidence="2" key="1">
    <citation type="submission" date="2022-11" db="UniProtKB">
        <authorList>
            <consortium name="WormBaseParasite"/>
        </authorList>
    </citation>
    <scope>IDENTIFICATION</scope>
</reference>
<accession>A0AC34FDE2</accession>
<evidence type="ECO:0000313" key="1">
    <source>
        <dbReference type="Proteomes" id="UP000887579"/>
    </source>
</evidence>
<proteinExistence type="predicted"/>
<organism evidence="1 2">
    <name type="scientific">Panagrolaimus sp. ES5</name>
    <dbReference type="NCBI Taxonomy" id="591445"/>
    <lineage>
        <taxon>Eukaryota</taxon>
        <taxon>Metazoa</taxon>
        <taxon>Ecdysozoa</taxon>
        <taxon>Nematoda</taxon>
        <taxon>Chromadorea</taxon>
        <taxon>Rhabditida</taxon>
        <taxon>Tylenchina</taxon>
        <taxon>Panagrolaimomorpha</taxon>
        <taxon>Panagrolaimoidea</taxon>
        <taxon>Panagrolaimidae</taxon>
        <taxon>Panagrolaimus</taxon>
    </lineage>
</organism>